<reference evidence="1" key="1">
    <citation type="submission" date="2011-11" db="EMBL/GenBank/DDBJ databases">
        <title>The Genome Sequence of Fusarium oxysporum Cotton.</title>
        <authorList>
            <consortium name="The Broad Institute Genome Sequencing Platform"/>
            <person name="Ma L.-J."/>
            <person name="Gale L.R."/>
            <person name="Schwartz D.C."/>
            <person name="Zhou S."/>
            <person name="Corby-Kistler H."/>
            <person name="Young S.K."/>
            <person name="Zeng Q."/>
            <person name="Gargeya S."/>
            <person name="Fitzgerald M."/>
            <person name="Haas B."/>
            <person name="Abouelleil A."/>
            <person name="Alvarado L."/>
            <person name="Arachchi H.M."/>
            <person name="Berlin A."/>
            <person name="Brown A."/>
            <person name="Chapman S.B."/>
            <person name="Chen Z."/>
            <person name="Dunbar C."/>
            <person name="Freedman E."/>
            <person name="Gearin G."/>
            <person name="Goldberg J."/>
            <person name="Griggs A."/>
            <person name="Gujja S."/>
            <person name="Heiman D."/>
            <person name="Howarth C."/>
            <person name="Larson L."/>
            <person name="Lui A."/>
            <person name="MacDonald P.J.P."/>
            <person name="Montmayeur A."/>
            <person name="Murphy C."/>
            <person name="Neiman D."/>
            <person name="Pearson M."/>
            <person name="Priest M."/>
            <person name="Roberts A."/>
            <person name="Saif S."/>
            <person name="Shea T."/>
            <person name="Shenoy N."/>
            <person name="Sisk P."/>
            <person name="Stolte C."/>
            <person name="Sykes S."/>
            <person name="Wortman J."/>
            <person name="Nusbaum C."/>
            <person name="Birren B."/>
        </authorList>
    </citation>
    <scope>NUCLEOTIDE SEQUENCE [LARGE SCALE GENOMIC DNA]</scope>
    <source>
        <strain evidence="1">25433</strain>
    </source>
</reference>
<organism evidence="1">
    <name type="scientific">Fusarium oxysporum f. sp. vasinfectum 25433</name>
    <dbReference type="NCBI Taxonomy" id="1089449"/>
    <lineage>
        <taxon>Eukaryota</taxon>
        <taxon>Fungi</taxon>
        <taxon>Dikarya</taxon>
        <taxon>Ascomycota</taxon>
        <taxon>Pezizomycotina</taxon>
        <taxon>Sordariomycetes</taxon>
        <taxon>Hypocreomycetidae</taxon>
        <taxon>Hypocreales</taxon>
        <taxon>Nectriaceae</taxon>
        <taxon>Fusarium</taxon>
        <taxon>Fusarium oxysporum species complex</taxon>
    </lineage>
</organism>
<dbReference type="HOGENOM" id="CLU_2527538_0_0_1"/>
<name>X0KM07_FUSOX</name>
<protein>
    <submittedName>
        <fullName evidence="1">Uncharacterized protein</fullName>
    </submittedName>
</protein>
<dbReference type="AlphaFoldDB" id="X0KM07"/>
<reference evidence="1" key="2">
    <citation type="submission" date="2012-05" db="EMBL/GenBank/DDBJ databases">
        <title>The Genome Annotation of Fusarium oxysporum Cotton.</title>
        <authorList>
            <consortium name="The Broad Institute Genomics Platform"/>
            <person name="Ma L.-J."/>
            <person name="Corby-Kistler H."/>
            <person name="Broz K."/>
            <person name="Gale L.R."/>
            <person name="Jonkers W."/>
            <person name="O'Donnell K."/>
            <person name="Ploetz R."/>
            <person name="Steinberg C."/>
            <person name="Schwartz D.C."/>
            <person name="VanEtten H."/>
            <person name="Zhou S."/>
            <person name="Young S.K."/>
            <person name="Zeng Q."/>
            <person name="Gargeya S."/>
            <person name="Fitzgerald M."/>
            <person name="Abouelleil A."/>
            <person name="Alvarado L."/>
            <person name="Chapman S.B."/>
            <person name="Gainer-Dewar J."/>
            <person name="Goldberg J."/>
            <person name="Griggs A."/>
            <person name="Gujja S."/>
            <person name="Hansen M."/>
            <person name="Howarth C."/>
            <person name="Imamovic A."/>
            <person name="Ireland A."/>
            <person name="Larimer J."/>
            <person name="McCowan C."/>
            <person name="Murphy C."/>
            <person name="Pearson M."/>
            <person name="Poon T.W."/>
            <person name="Priest M."/>
            <person name="Roberts A."/>
            <person name="Saif S."/>
            <person name="Shea T."/>
            <person name="Sykes S."/>
            <person name="Wortman J."/>
            <person name="Nusbaum C."/>
            <person name="Birren B."/>
        </authorList>
    </citation>
    <scope>NUCLEOTIDE SEQUENCE</scope>
    <source>
        <strain evidence="1">25433</strain>
    </source>
</reference>
<gene>
    <name evidence="1" type="ORF">FOTG_17009</name>
</gene>
<sequence>MDYGDGIYYYACDSSSYQIAIETSQALETRVFSTMIIADGTPLSSSTSSSLSTNISLSHGPDVGAIEFSEPYFYNAESATNPGH</sequence>
<dbReference type="Proteomes" id="UP000030701">
    <property type="component" value="Unassembled WGS sequence"/>
</dbReference>
<proteinExistence type="predicted"/>
<accession>X0KM07</accession>
<dbReference type="EMBL" id="JH658051">
    <property type="protein sequence ID" value="EXM14593.1"/>
    <property type="molecule type" value="Genomic_DNA"/>
</dbReference>
<evidence type="ECO:0000313" key="1">
    <source>
        <dbReference type="EMBL" id="EXM14593.1"/>
    </source>
</evidence>